<feature type="domain" description="DUF3502" evidence="3">
    <location>
        <begin position="444"/>
        <end position="510"/>
    </location>
</feature>
<accession>A0A1C0ZVM3</accession>
<dbReference type="PANTHER" id="PTHR43649">
    <property type="entry name" value="ARABINOSE-BINDING PROTEIN-RELATED"/>
    <property type="match status" value="1"/>
</dbReference>
<dbReference type="RefSeq" id="WP_065856192.1">
    <property type="nucleotide sequence ID" value="NZ_LYPC01000027.1"/>
</dbReference>
<dbReference type="PANTHER" id="PTHR43649:SF17">
    <property type="entry name" value="ABC TRANSPORTER SOLUTE BINDING PROTEIN-SUGAR TRANSPORT"/>
    <property type="match status" value="1"/>
</dbReference>
<evidence type="ECO:0000259" key="3">
    <source>
        <dbReference type="Pfam" id="PF12010"/>
    </source>
</evidence>
<feature type="signal peptide" evidence="2">
    <location>
        <begin position="1"/>
        <end position="27"/>
    </location>
</feature>
<sequence length="513" mass="57904">MKKWFSLGMTAVTVMAVLAGCSNGEKAAESTTSPAATSAQQSPAVKKNDPVTLKIMIPGDRPKDFDTVIAEAEKRMSGTLNVKLNVVFVPFSDIAQKTQVTLASGEDVDLVFDAPWVHLSQMVAGNYYEPLDDLLKQYGPDILKTRSDQLWNSNKYNGKIMAIPLTNSYYQGRIFYVRKDLRDKYGIAPIKTYDDLINFAKVIKEKETNIAPIISNKGPMDWANFRKVFDYDSHIDDTQIGTNGVLFLKNNDGKVYNMFDQMDPTVWNWITDVRKLYTDKLMYQDVLSVKDAKAEYKAGKAAIINTNDFGVNADDAAAVKKSVNGEIEAVTLFKQEKGANVSTYQAWNFLALTHVSKNKERAIQFLNWTQQKDNYDLLAYGIKGKNWEPVGDDQYKKLDNDYAWFPYAWLWNPILDRYDQSLGAETIALNKYTAVGENFTPSKLAGFTFDSASVANEVAQLNTLRDKYMDPIFNGVVDPQTYWDKYKSEASSAVKKIQTEMQKQIDAFLATKK</sequence>
<dbReference type="InterPro" id="IPR006059">
    <property type="entry name" value="SBP"/>
</dbReference>
<name>A0A1C0ZVM3_9BACL</name>
<dbReference type="InterPro" id="IPR050490">
    <property type="entry name" value="Bact_solute-bd_prot1"/>
</dbReference>
<dbReference type="SUPFAM" id="SSF53850">
    <property type="entry name" value="Periplasmic binding protein-like II"/>
    <property type="match status" value="1"/>
</dbReference>
<dbReference type="PROSITE" id="PS51257">
    <property type="entry name" value="PROKAR_LIPOPROTEIN"/>
    <property type="match status" value="1"/>
</dbReference>
<dbReference type="Gene3D" id="3.40.190.10">
    <property type="entry name" value="Periplasmic binding protein-like II"/>
    <property type="match status" value="1"/>
</dbReference>
<evidence type="ECO:0000256" key="1">
    <source>
        <dbReference type="SAM" id="MobiDB-lite"/>
    </source>
</evidence>
<feature type="region of interest" description="Disordered" evidence="1">
    <location>
        <begin position="26"/>
        <end position="47"/>
    </location>
</feature>
<evidence type="ECO:0000313" key="5">
    <source>
        <dbReference type="Proteomes" id="UP000093309"/>
    </source>
</evidence>
<proteinExistence type="predicted"/>
<dbReference type="STRING" id="512399.A8709_30400"/>
<evidence type="ECO:0000313" key="4">
    <source>
        <dbReference type="EMBL" id="OCT12161.1"/>
    </source>
</evidence>
<protein>
    <submittedName>
        <fullName evidence="4">ABC transporter substrate-binding protein</fullName>
    </submittedName>
</protein>
<dbReference type="Proteomes" id="UP000093309">
    <property type="component" value="Unassembled WGS sequence"/>
</dbReference>
<dbReference type="Pfam" id="PF01547">
    <property type="entry name" value="SBP_bac_1"/>
    <property type="match status" value="1"/>
</dbReference>
<dbReference type="AlphaFoldDB" id="A0A1C0ZVM3"/>
<organism evidence="4 5">
    <name type="scientific">Paenibacillus pectinilyticus</name>
    <dbReference type="NCBI Taxonomy" id="512399"/>
    <lineage>
        <taxon>Bacteria</taxon>
        <taxon>Bacillati</taxon>
        <taxon>Bacillota</taxon>
        <taxon>Bacilli</taxon>
        <taxon>Bacillales</taxon>
        <taxon>Paenibacillaceae</taxon>
        <taxon>Paenibacillus</taxon>
    </lineage>
</organism>
<feature type="chain" id="PRO_5008649582" evidence="2">
    <location>
        <begin position="28"/>
        <end position="513"/>
    </location>
</feature>
<dbReference type="Pfam" id="PF12010">
    <property type="entry name" value="DUF3502"/>
    <property type="match status" value="1"/>
</dbReference>
<keyword evidence="2" id="KW-0732">Signal</keyword>
<dbReference type="InterPro" id="IPR022627">
    <property type="entry name" value="DUF3502"/>
</dbReference>
<keyword evidence="5" id="KW-1185">Reference proteome</keyword>
<gene>
    <name evidence="4" type="ORF">A8709_30400</name>
</gene>
<dbReference type="OrthoDB" id="4349943at2"/>
<evidence type="ECO:0000256" key="2">
    <source>
        <dbReference type="SAM" id="SignalP"/>
    </source>
</evidence>
<comment type="caution">
    <text evidence="4">The sequence shown here is derived from an EMBL/GenBank/DDBJ whole genome shotgun (WGS) entry which is preliminary data.</text>
</comment>
<reference evidence="5" key="1">
    <citation type="submission" date="2016-05" db="EMBL/GenBank/DDBJ databases">
        <title>Paenibacillus oryzae. sp. nov., isolated from the rice root.</title>
        <authorList>
            <person name="Zhang J."/>
            <person name="Zhang X."/>
        </authorList>
    </citation>
    <scope>NUCLEOTIDE SEQUENCE [LARGE SCALE GENOMIC DNA]</scope>
    <source>
        <strain evidence="5">KCTC13222</strain>
    </source>
</reference>
<feature type="compositionally biased region" description="Low complexity" evidence="1">
    <location>
        <begin position="29"/>
        <end position="44"/>
    </location>
</feature>
<dbReference type="EMBL" id="LYPC01000027">
    <property type="protein sequence ID" value="OCT12161.1"/>
    <property type="molecule type" value="Genomic_DNA"/>
</dbReference>